<dbReference type="RefSeq" id="WP_073403331.1">
    <property type="nucleotide sequence ID" value="NZ_FQTV01000016.1"/>
</dbReference>
<organism evidence="1 2">
    <name type="scientific">Bacteroides luti</name>
    <dbReference type="NCBI Taxonomy" id="1297750"/>
    <lineage>
        <taxon>Bacteria</taxon>
        <taxon>Pseudomonadati</taxon>
        <taxon>Bacteroidota</taxon>
        <taxon>Bacteroidia</taxon>
        <taxon>Bacteroidales</taxon>
        <taxon>Bacteroidaceae</taxon>
        <taxon>Bacteroides</taxon>
    </lineage>
</organism>
<accession>A0A1M5FDN7</accession>
<dbReference type="Proteomes" id="UP000184509">
    <property type="component" value="Unassembled WGS sequence"/>
</dbReference>
<protein>
    <submittedName>
        <fullName evidence="1">Uncharacterized protein</fullName>
    </submittedName>
</protein>
<reference evidence="1 2" key="1">
    <citation type="submission" date="2016-11" db="EMBL/GenBank/DDBJ databases">
        <authorList>
            <person name="Jaros S."/>
            <person name="Januszkiewicz K."/>
            <person name="Wedrychowicz H."/>
        </authorList>
    </citation>
    <scope>NUCLEOTIDE SEQUENCE [LARGE SCALE GENOMIC DNA]</scope>
    <source>
        <strain evidence="1 2">DSM 26991</strain>
    </source>
</reference>
<evidence type="ECO:0000313" key="1">
    <source>
        <dbReference type="EMBL" id="SHF89616.1"/>
    </source>
</evidence>
<dbReference type="STRING" id="1297750.SAMN05444405_11661"/>
<keyword evidence="2" id="KW-1185">Reference proteome</keyword>
<dbReference type="AlphaFoldDB" id="A0A1M5FDN7"/>
<proteinExistence type="predicted"/>
<dbReference type="PROSITE" id="PS51257">
    <property type="entry name" value="PROKAR_LIPOPROTEIN"/>
    <property type="match status" value="1"/>
</dbReference>
<evidence type="ECO:0000313" key="2">
    <source>
        <dbReference type="Proteomes" id="UP000184509"/>
    </source>
</evidence>
<name>A0A1M5FDN7_9BACE</name>
<gene>
    <name evidence="1" type="ORF">SAMN05444405_11661</name>
</gene>
<sequence length="144" mass="16523">MNYKFLFYTVIASVLMSCCSTSKNISIKKEQSLITNNVQLSNNFRSFWNELKKEADEQPLDQFIPSDTLIARYSLIKQNKQFYLSGFLYTDSTFNEENIKAIGGNVVIYTEKIKTFSVPVKSIPLLIQIKGITYIEIGKKAKIK</sequence>
<dbReference type="EMBL" id="FQTV01000016">
    <property type="protein sequence ID" value="SHF89616.1"/>
    <property type="molecule type" value="Genomic_DNA"/>
</dbReference>